<gene>
    <name evidence="2" type="ORF">GCM10007304_01020</name>
</gene>
<dbReference type="PANTHER" id="PTHR34109">
    <property type="entry name" value="BNAUNNG04460D PROTEIN-RELATED"/>
    <property type="match status" value="1"/>
</dbReference>
<reference evidence="2" key="2">
    <citation type="submission" date="2020-09" db="EMBL/GenBank/DDBJ databases">
        <authorList>
            <person name="Sun Q."/>
            <person name="Sedlacek I."/>
        </authorList>
    </citation>
    <scope>NUCLEOTIDE SEQUENCE</scope>
    <source>
        <strain evidence="2">CCM 7905</strain>
    </source>
</reference>
<dbReference type="AlphaFoldDB" id="A0A917CJL4"/>
<dbReference type="CDD" id="cd07246">
    <property type="entry name" value="VOC_like"/>
    <property type="match status" value="1"/>
</dbReference>
<evidence type="ECO:0000313" key="3">
    <source>
        <dbReference type="Proteomes" id="UP000654257"/>
    </source>
</evidence>
<dbReference type="Proteomes" id="UP000654257">
    <property type="component" value="Unassembled WGS sequence"/>
</dbReference>
<organism evidence="2 3">
    <name type="scientific">Rhodococcoides trifolii</name>
    <dbReference type="NCBI Taxonomy" id="908250"/>
    <lineage>
        <taxon>Bacteria</taxon>
        <taxon>Bacillati</taxon>
        <taxon>Actinomycetota</taxon>
        <taxon>Actinomycetes</taxon>
        <taxon>Mycobacteriales</taxon>
        <taxon>Nocardiaceae</taxon>
        <taxon>Rhodococcoides</taxon>
    </lineage>
</organism>
<dbReference type="SUPFAM" id="SSF54593">
    <property type="entry name" value="Glyoxalase/Bleomycin resistance protein/Dihydroxybiphenyl dioxygenase"/>
    <property type="match status" value="1"/>
</dbReference>
<dbReference type="EMBL" id="BMCU01000001">
    <property type="protein sequence ID" value="GGF90882.1"/>
    <property type="molecule type" value="Genomic_DNA"/>
</dbReference>
<feature type="domain" description="VOC" evidence="1">
    <location>
        <begin position="32"/>
        <end position="156"/>
    </location>
</feature>
<dbReference type="Gene3D" id="3.30.720.120">
    <property type="match status" value="1"/>
</dbReference>
<dbReference type="InterPro" id="IPR029068">
    <property type="entry name" value="Glyas_Bleomycin-R_OHBP_Dase"/>
</dbReference>
<dbReference type="PANTHER" id="PTHR34109:SF1">
    <property type="entry name" value="VOC DOMAIN-CONTAINING PROTEIN"/>
    <property type="match status" value="1"/>
</dbReference>
<dbReference type="InterPro" id="IPR037523">
    <property type="entry name" value="VOC_core"/>
</dbReference>
<accession>A0A917CJL4</accession>
<sequence length="178" mass="19152">MFKTARSLVSENRNMTTTAATGEFTTDGLPHGRTSLTPHIVVARAADAIDFYRDVFGATVHGVTRFGDIVAHAEIEFASGRMTLSDSMESYGLVAPTAGAAVSYSLALYVPDVDDVVTRAADAGATIREPVSTFVSGDRFGSILDPFGVRWSVQTRVDDLSDEESNRRVEEWAATQQG</sequence>
<protein>
    <submittedName>
        <fullName evidence="2">Glyoxalase</fullName>
    </submittedName>
</protein>
<comment type="caution">
    <text evidence="2">The sequence shown here is derived from an EMBL/GenBank/DDBJ whole genome shotgun (WGS) entry which is preliminary data.</text>
</comment>
<dbReference type="Gene3D" id="3.30.720.110">
    <property type="match status" value="1"/>
</dbReference>
<dbReference type="Pfam" id="PF00903">
    <property type="entry name" value="Glyoxalase"/>
    <property type="match status" value="1"/>
</dbReference>
<name>A0A917CJL4_9NOCA</name>
<dbReference type="InterPro" id="IPR004360">
    <property type="entry name" value="Glyas_Fos-R_dOase_dom"/>
</dbReference>
<proteinExistence type="predicted"/>
<reference evidence="2" key="1">
    <citation type="journal article" date="2014" name="Int. J. Syst. Evol. Microbiol.">
        <title>Complete genome sequence of Corynebacterium casei LMG S-19264T (=DSM 44701T), isolated from a smear-ripened cheese.</title>
        <authorList>
            <consortium name="US DOE Joint Genome Institute (JGI-PGF)"/>
            <person name="Walter F."/>
            <person name="Albersmeier A."/>
            <person name="Kalinowski J."/>
            <person name="Ruckert C."/>
        </authorList>
    </citation>
    <scope>NUCLEOTIDE SEQUENCE</scope>
    <source>
        <strain evidence="2">CCM 7905</strain>
    </source>
</reference>
<evidence type="ECO:0000259" key="1">
    <source>
        <dbReference type="PROSITE" id="PS51819"/>
    </source>
</evidence>
<keyword evidence="3" id="KW-1185">Reference proteome</keyword>
<evidence type="ECO:0000313" key="2">
    <source>
        <dbReference type="EMBL" id="GGF90882.1"/>
    </source>
</evidence>
<dbReference type="PROSITE" id="PS51819">
    <property type="entry name" value="VOC"/>
    <property type="match status" value="1"/>
</dbReference>